<name>A0A2D2ATA3_9CAUL</name>
<feature type="transmembrane region" description="Helical" evidence="1">
    <location>
        <begin position="87"/>
        <end position="109"/>
    </location>
</feature>
<dbReference type="PANTHER" id="PTHR30373">
    <property type="entry name" value="UPF0603 PROTEIN YGCG"/>
    <property type="match status" value="1"/>
</dbReference>
<gene>
    <name evidence="3" type="ORF">CSW64_01595</name>
</gene>
<organism evidence="3 4">
    <name type="scientific">Caulobacter mirabilis</name>
    <dbReference type="NCBI Taxonomy" id="69666"/>
    <lineage>
        <taxon>Bacteria</taxon>
        <taxon>Pseudomonadati</taxon>
        <taxon>Pseudomonadota</taxon>
        <taxon>Alphaproteobacteria</taxon>
        <taxon>Caulobacterales</taxon>
        <taxon>Caulobacteraceae</taxon>
        <taxon>Caulobacter</taxon>
    </lineage>
</organism>
<dbReference type="InterPro" id="IPR007621">
    <property type="entry name" value="TPM_dom"/>
</dbReference>
<dbReference type="EMBL" id="CP024201">
    <property type="protein sequence ID" value="ATQ41195.1"/>
    <property type="molecule type" value="Genomic_DNA"/>
</dbReference>
<sequence>MATHMTEQEHDRIAAAVTAAEADTAGEIYCVLAPSVSDYRETPLAWAAGMALVLPALALLLGFQPQMLTTLFGGWEVGHDAATDRTIFMALAIYVGLQAAVFVITALIVRIPSVAFFLTPGGQKARLVHRAAMQQFLSHGLHATRERTGVLLFASLAEHRAEVIADEGIYAAAPKEVWEEVVALLIDGLKRRKVADGFEAAVKRSGEILAQYVPPRPDNPNELPDRLVVLPGPGRA</sequence>
<feature type="domain" description="TPM" evidence="2">
    <location>
        <begin position="130"/>
        <end position="205"/>
    </location>
</feature>
<keyword evidence="1" id="KW-0812">Transmembrane</keyword>
<evidence type="ECO:0000256" key="1">
    <source>
        <dbReference type="SAM" id="Phobius"/>
    </source>
</evidence>
<keyword evidence="1" id="KW-0472">Membrane</keyword>
<dbReference type="OrthoDB" id="5825388at2"/>
<proteinExistence type="predicted"/>
<keyword evidence="4" id="KW-1185">Reference proteome</keyword>
<reference evidence="3 4" key="1">
    <citation type="submission" date="2017-10" db="EMBL/GenBank/DDBJ databases">
        <title>Genome sequence of Caulobacter mirabilis FWC38.</title>
        <authorList>
            <person name="Fiebig A."/>
            <person name="Crosson S."/>
        </authorList>
    </citation>
    <scope>NUCLEOTIDE SEQUENCE [LARGE SCALE GENOMIC DNA]</scope>
    <source>
        <strain evidence="3 4">FWC 38</strain>
    </source>
</reference>
<evidence type="ECO:0000313" key="4">
    <source>
        <dbReference type="Proteomes" id="UP000228945"/>
    </source>
</evidence>
<keyword evidence="1" id="KW-1133">Transmembrane helix</keyword>
<dbReference type="PANTHER" id="PTHR30373:SF8">
    <property type="entry name" value="BLL7265 PROTEIN"/>
    <property type="match status" value="1"/>
</dbReference>
<evidence type="ECO:0000259" key="2">
    <source>
        <dbReference type="Pfam" id="PF04536"/>
    </source>
</evidence>
<dbReference type="Gene3D" id="3.10.310.50">
    <property type="match status" value="1"/>
</dbReference>
<feature type="transmembrane region" description="Helical" evidence="1">
    <location>
        <begin position="44"/>
        <end position="67"/>
    </location>
</feature>
<accession>A0A2D2ATA3</accession>
<dbReference type="KEGG" id="cmb:CSW64_01595"/>
<dbReference type="Pfam" id="PF04536">
    <property type="entry name" value="TPM_phosphatase"/>
    <property type="match status" value="1"/>
</dbReference>
<dbReference type="AlphaFoldDB" id="A0A2D2ATA3"/>
<evidence type="ECO:0000313" key="3">
    <source>
        <dbReference type="EMBL" id="ATQ41195.1"/>
    </source>
</evidence>
<protein>
    <recommendedName>
        <fullName evidence="2">TPM domain-containing protein</fullName>
    </recommendedName>
</protein>
<dbReference type="Proteomes" id="UP000228945">
    <property type="component" value="Chromosome"/>
</dbReference>